<dbReference type="Gene3D" id="2.30.110.10">
    <property type="entry name" value="Electron Transport, Fmn-binding Protein, Chain A"/>
    <property type="match status" value="1"/>
</dbReference>
<keyword evidence="2" id="KW-1185">Reference proteome</keyword>
<dbReference type="PANTHER" id="PTHR35802:SF1">
    <property type="entry name" value="PROTEASE SYNTHASE AND SPORULATION PROTEIN PAI 2"/>
    <property type="match status" value="1"/>
</dbReference>
<evidence type="ECO:0000313" key="2">
    <source>
        <dbReference type="Proteomes" id="UP000050280"/>
    </source>
</evidence>
<dbReference type="RefSeq" id="WP_316934171.1">
    <property type="nucleotide sequence ID" value="NZ_LDJX01000012.1"/>
</dbReference>
<comment type="caution">
    <text evidence="1">The sequence shown here is derived from an EMBL/GenBank/DDBJ whole genome shotgun (WGS) entry which is preliminary data.</text>
</comment>
<dbReference type="SUPFAM" id="SSF50475">
    <property type="entry name" value="FMN-binding split barrel"/>
    <property type="match status" value="1"/>
</dbReference>
<dbReference type="AlphaFoldDB" id="A0A0P7AR43"/>
<dbReference type="PANTHER" id="PTHR35802">
    <property type="entry name" value="PROTEASE SYNTHASE AND SPORULATION PROTEIN PAI 2"/>
    <property type="match status" value="1"/>
</dbReference>
<organism evidence="1 2">
    <name type="scientific">Croceitalea dokdonensis DOKDO 023</name>
    <dbReference type="NCBI Taxonomy" id="1300341"/>
    <lineage>
        <taxon>Bacteria</taxon>
        <taxon>Pseudomonadati</taxon>
        <taxon>Bacteroidota</taxon>
        <taxon>Flavobacteriia</taxon>
        <taxon>Flavobacteriales</taxon>
        <taxon>Flavobacteriaceae</taxon>
        <taxon>Croceitalea</taxon>
    </lineage>
</organism>
<dbReference type="InterPro" id="IPR007396">
    <property type="entry name" value="TR_PAI2-type"/>
</dbReference>
<sequence>MYIPQYYKNENVKEVRQFIQDNGFGILVSQVNGKPWATHIPLELDVDSADKDILVGHISKANPQWTEFAAQPEVLCIFNGAHGYISSSWYKQEEVPTWNYIAVHVYGEIEILSEEEVLQSMQKLVDNHEKGSKHPVSLDDFSPKTLRQVRGVVGFKITITDI</sequence>
<protein>
    <submittedName>
        <fullName evidence="1">Putative transcriptional regulator</fullName>
    </submittedName>
</protein>
<name>A0A0P7AR43_9FLAO</name>
<dbReference type="Proteomes" id="UP000050280">
    <property type="component" value="Unassembled WGS sequence"/>
</dbReference>
<reference evidence="1 2" key="1">
    <citation type="submission" date="2015-09" db="EMBL/GenBank/DDBJ databases">
        <title>Genome sequence of the marine flavobacterium Croceitalea dokdonensis DOKDO 023 that contains proton- and sodium-pumping rhodopsins.</title>
        <authorList>
            <person name="Kwon S.-K."/>
            <person name="Lee H.K."/>
            <person name="Kwak M.-J."/>
            <person name="Kim J.F."/>
        </authorList>
    </citation>
    <scope>NUCLEOTIDE SEQUENCE [LARGE SCALE GENOMIC DNA]</scope>
    <source>
        <strain evidence="1 2">DOKDO 023</strain>
    </source>
</reference>
<accession>A0A0P7AR43</accession>
<dbReference type="PATRIC" id="fig|1300341.3.peg.901"/>
<dbReference type="Pfam" id="PF04299">
    <property type="entry name" value="FMN_bind_2"/>
    <property type="match status" value="1"/>
</dbReference>
<dbReference type="STRING" id="1300341.I595_3652"/>
<dbReference type="InterPro" id="IPR012349">
    <property type="entry name" value="Split_barrel_FMN-bd"/>
</dbReference>
<dbReference type="EMBL" id="LDJX01000012">
    <property type="protein sequence ID" value="KPM30242.1"/>
    <property type="molecule type" value="Genomic_DNA"/>
</dbReference>
<gene>
    <name evidence="1" type="ORF">I595_3652</name>
</gene>
<evidence type="ECO:0000313" key="1">
    <source>
        <dbReference type="EMBL" id="KPM30242.1"/>
    </source>
</evidence>
<proteinExistence type="predicted"/>